<dbReference type="InterPro" id="IPR004919">
    <property type="entry name" value="GmrSD_N"/>
</dbReference>
<gene>
    <name evidence="2" type="ORF">OQ497_12220</name>
</gene>
<name>A0ABT3QHG8_9PROT</name>
<proteinExistence type="predicted"/>
<comment type="caution">
    <text evidence="2">The sequence shown here is derived from an EMBL/GenBank/DDBJ whole genome shotgun (WGS) entry which is preliminary data.</text>
</comment>
<dbReference type="RefSeq" id="WP_173560389.1">
    <property type="nucleotide sequence ID" value="NZ_JAPIUZ010000009.1"/>
</dbReference>
<organism evidence="2 3">
    <name type="scientific">Acetobacter thailandicus</name>
    <dbReference type="NCBI Taxonomy" id="1502842"/>
    <lineage>
        <taxon>Bacteria</taxon>
        <taxon>Pseudomonadati</taxon>
        <taxon>Pseudomonadota</taxon>
        <taxon>Alphaproteobacteria</taxon>
        <taxon>Acetobacterales</taxon>
        <taxon>Acetobacteraceae</taxon>
        <taxon>Acetobacter</taxon>
    </lineage>
</organism>
<dbReference type="Proteomes" id="UP001301152">
    <property type="component" value="Unassembled WGS sequence"/>
</dbReference>
<reference evidence="2 3" key="1">
    <citation type="submission" date="2022-11" db="EMBL/GenBank/DDBJ databases">
        <title>Genome sequencing of Acetobacter type strain.</title>
        <authorList>
            <person name="Heo J."/>
            <person name="Lee D."/>
            <person name="Han B.-H."/>
            <person name="Hong S.-B."/>
            <person name="Kwon S.-W."/>
        </authorList>
    </citation>
    <scope>NUCLEOTIDE SEQUENCE [LARGE SCALE GENOMIC DNA]</scope>
    <source>
        <strain evidence="2 3">KACC 21253</strain>
    </source>
</reference>
<dbReference type="PANTHER" id="PTHR39639">
    <property type="entry name" value="CHROMOSOME 16, WHOLE GENOME SHOTGUN SEQUENCE"/>
    <property type="match status" value="1"/>
</dbReference>
<feature type="domain" description="GmrSD restriction endonucleases N-terminal" evidence="1">
    <location>
        <begin position="51"/>
        <end position="195"/>
    </location>
</feature>
<dbReference type="PANTHER" id="PTHR39639:SF1">
    <property type="entry name" value="DUF262 DOMAIN-CONTAINING PROTEIN"/>
    <property type="match status" value="1"/>
</dbReference>
<evidence type="ECO:0000313" key="3">
    <source>
        <dbReference type="Proteomes" id="UP001301152"/>
    </source>
</evidence>
<dbReference type="Pfam" id="PF03235">
    <property type="entry name" value="GmrSD_N"/>
    <property type="match status" value="1"/>
</dbReference>
<protein>
    <submittedName>
        <fullName evidence="2">DUF262 domain-containing protein</fullName>
    </submittedName>
</protein>
<keyword evidence="3" id="KW-1185">Reference proteome</keyword>
<sequence>MSEQEMLNSTHEEDVDGLDVLEQASGRIDTNVVPPWDPGKIRITTMNFTLREIFSQIEEKDIDLSPDFQREYVWKERQKTRLIESILLGIPLPAFYFNQSNTGDYQVVDGVQRLSTVALFMRGEHRLSGNDLEYLSDLNDLTFIELDPPSIRRFKSAQIVVHVIEPQTPDEVKYDIFNRVNTLGSPLSAQEIRHAMSGPRSRAFLKELSESNVFDLATERFYWKKTSELGSVRNSGRMSNRELVLRFCAFRESSIEHYRSFPSLDSFLVNFLKWIDAPEHAENTENHLVRLARDFERAMIAANKILGSAAFRRSVNKGNRRGPINRAVFEAQANALADYKLQELMPFQRDISKAFQDAFYDPEYVRAVTVSTGDPYRVAYRLTRTREILKEVLKR</sequence>
<evidence type="ECO:0000259" key="1">
    <source>
        <dbReference type="Pfam" id="PF03235"/>
    </source>
</evidence>
<dbReference type="EMBL" id="JAPIUZ010000009">
    <property type="protein sequence ID" value="MCX2564709.1"/>
    <property type="molecule type" value="Genomic_DNA"/>
</dbReference>
<evidence type="ECO:0000313" key="2">
    <source>
        <dbReference type="EMBL" id="MCX2564709.1"/>
    </source>
</evidence>
<accession>A0ABT3QHG8</accession>